<name>A0ABU2NQI3_9ACTN</name>
<dbReference type="GO" id="GO:0005524">
    <property type="term" value="F:ATP binding"/>
    <property type="evidence" value="ECO:0007669"/>
    <property type="project" value="UniProtKB-KW"/>
</dbReference>
<dbReference type="PANTHER" id="PTHR45772:SF9">
    <property type="entry name" value="CONSERVED COMPONENT OF ABC TRANSPORTER FOR NATURAL AMINO ACIDS"/>
    <property type="match status" value="1"/>
</dbReference>
<dbReference type="SUPFAM" id="SSF52540">
    <property type="entry name" value="P-loop containing nucleoside triphosphate hydrolases"/>
    <property type="match status" value="1"/>
</dbReference>
<feature type="compositionally biased region" description="Basic and acidic residues" evidence="4">
    <location>
        <begin position="266"/>
        <end position="278"/>
    </location>
</feature>
<evidence type="ECO:0000256" key="4">
    <source>
        <dbReference type="SAM" id="MobiDB-lite"/>
    </source>
</evidence>
<feature type="domain" description="ABC transporter" evidence="5">
    <location>
        <begin position="16"/>
        <end position="257"/>
    </location>
</feature>
<dbReference type="PANTHER" id="PTHR45772">
    <property type="entry name" value="CONSERVED COMPONENT OF ABC TRANSPORTER FOR NATURAL AMINO ACIDS-RELATED"/>
    <property type="match status" value="1"/>
</dbReference>
<proteinExistence type="predicted"/>
<dbReference type="InterPro" id="IPR017871">
    <property type="entry name" value="ABC_transporter-like_CS"/>
</dbReference>
<keyword evidence="2" id="KW-0547">Nucleotide-binding</keyword>
<feature type="region of interest" description="Disordered" evidence="4">
    <location>
        <begin position="253"/>
        <end position="278"/>
    </location>
</feature>
<dbReference type="Gene3D" id="3.40.50.300">
    <property type="entry name" value="P-loop containing nucleotide triphosphate hydrolases"/>
    <property type="match status" value="1"/>
</dbReference>
<organism evidence="6 7">
    <name type="scientific">Streptomyces hazeniae</name>
    <dbReference type="NCBI Taxonomy" id="3075538"/>
    <lineage>
        <taxon>Bacteria</taxon>
        <taxon>Bacillati</taxon>
        <taxon>Actinomycetota</taxon>
        <taxon>Actinomycetes</taxon>
        <taxon>Kitasatosporales</taxon>
        <taxon>Streptomycetaceae</taxon>
        <taxon>Streptomyces</taxon>
    </lineage>
</organism>
<keyword evidence="3 6" id="KW-0067">ATP-binding</keyword>
<gene>
    <name evidence="6" type="ORF">RM572_09705</name>
</gene>
<keyword evidence="7" id="KW-1185">Reference proteome</keyword>
<dbReference type="PROSITE" id="PS00211">
    <property type="entry name" value="ABC_TRANSPORTER_1"/>
    <property type="match status" value="1"/>
</dbReference>
<dbReference type="InterPro" id="IPR051120">
    <property type="entry name" value="ABC_AA/LPS_Transport"/>
</dbReference>
<dbReference type="InterPro" id="IPR003439">
    <property type="entry name" value="ABC_transporter-like_ATP-bd"/>
</dbReference>
<dbReference type="InterPro" id="IPR003593">
    <property type="entry name" value="AAA+_ATPase"/>
</dbReference>
<dbReference type="Proteomes" id="UP001183414">
    <property type="component" value="Unassembled WGS sequence"/>
</dbReference>
<dbReference type="SMART" id="SM00382">
    <property type="entry name" value="AAA"/>
    <property type="match status" value="1"/>
</dbReference>
<dbReference type="EMBL" id="JAVREQ010000006">
    <property type="protein sequence ID" value="MDT0379045.1"/>
    <property type="molecule type" value="Genomic_DNA"/>
</dbReference>
<dbReference type="RefSeq" id="WP_311672851.1">
    <property type="nucleotide sequence ID" value="NZ_JAVREQ010000006.1"/>
</dbReference>
<comment type="caution">
    <text evidence="6">The sequence shown here is derived from an EMBL/GenBank/DDBJ whole genome shotgun (WGS) entry which is preliminary data.</text>
</comment>
<accession>A0ABU2NQI3</accession>
<reference evidence="7" key="1">
    <citation type="submission" date="2023-07" db="EMBL/GenBank/DDBJ databases">
        <title>30 novel species of actinomycetes from the DSMZ collection.</title>
        <authorList>
            <person name="Nouioui I."/>
        </authorList>
    </citation>
    <scope>NUCLEOTIDE SEQUENCE [LARGE SCALE GENOMIC DNA]</scope>
    <source>
        <strain evidence="7">DSM 42041</strain>
    </source>
</reference>
<evidence type="ECO:0000256" key="3">
    <source>
        <dbReference type="ARBA" id="ARBA00022840"/>
    </source>
</evidence>
<dbReference type="Pfam" id="PF00005">
    <property type="entry name" value="ABC_tran"/>
    <property type="match status" value="1"/>
</dbReference>
<dbReference type="PROSITE" id="PS50893">
    <property type="entry name" value="ABC_TRANSPORTER_2"/>
    <property type="match status" value="1"/>
</dbReference>
<evidence type="ECO:0000256" key="1">
    <source>
        <dbReference type="ARBA" id="ARBA00022448"/>
    </source>
</evidence>
<evidence type="ECO:0000313" key="6">
    <source>
        <dbReference type="EMBL" id="MDT0379045.1"/>
    </source>
</evidence>
<dbReference type="InterPro" id="IPR027417">
    <property type="entry name" value="P-loop_NTPase"/>
</dbReference>
<evidence type="ECO:0000313" key="7">
    <source>
        <dbReference type="Proteomes" id="UP001183414"/>
    </source>
</evidence>
<keyword evidence="1" id="KW-0813">Transport</keyword>
<evidence type="ECO:0000259" key="5">
    <source>
        <dbReference type="PROSITE" id="PS50893"/>
    </source>
</evidence>
<sequence>MTEPPGTEPPVPAPVLNATGLTRRYGSLTAVDDVSLRLTAGARHALIGPNGAGKTTLLGLVAGTERPDRGRIELNGTDVTRKRPARRSALGIGRSFQQPHAVDGATVLDNVVLALWRHHPQRSAAWRRPVRRRRLADAARAHLDAVGLAGTDRLPAGALSHGQRRLLDLACALAAQPRLLLLDEPAAGLTDEDIGRLLDVLGALPPDVAVLLVEHHTEVVARLTGTATVLASGREVVAGPTAEVLRHPEVRRVYLGTSPSEEDGEPGTRDDDAVRKDG</sequence>
<protein>
    <submittedName>
        <fullName evidence="6">ATP-binding cassette domain-containing protein</fullName>
    </submittedName>
</protein>
<evidence type="ECO:0000256" key="2">
    <source>
        <dbReference type="ARBA" id="ARBA00022741"/>
    </source>
</evidence>